<gene>
    <name evidence="2" type="ORF">BL253_18120</name>
</gene>
<protein>
    <submittedName>
        <fullName evidence="2">Uncharacterized protein</fullName>
    </submittedName>
</protein>
<comment type="caution">
    <text evidence="2">The sequence shown here is derived from an EMBL/GenBank/DDBJ whole genome shotgun (WGS) entry which is preliminary data.</text>
</comment>
<organism evidence="2 3">
    <name type="scientific">Pseudofrankia asymbiotica</name>
    <dbReference type="NCBI Taxonomy" id="1834516"/>
    <lineage>
        <taxon>Bacteria</taxon>
        <taxon>Bacillati</taxon>
        <taxon>Actinomycetota</taxon>
        <taxon>Actinomycetes</taxon>
        <taxon>Frankiales</taxon>
        <taxon>Frankiaceae</taxon>
        <taxon>Pseudofrankia</taxon>
    </lineage>
</organism>
<proteinExistence type="predicted"/>
<reference evidence="3" key="1">
    <citation type="submission" date="2016-10" db="EMBL/GenBank/DDBJ databases">
        <title>Frankia sp. NRRL B-16386 Genome sequencing.</title>
        <authorList>
            <person name="Ghodhbane-Gtari F."/>
            <person name="Swanson E."/>
            <person name="Gueddou A."/>
            <person name="Hezbri K."/>
            <person name="Ktari K."/>
            <person name="Nouioui I."/>
            <person name="Morris K."/>
            <person name="Simpson S."/>
            <person name="Abebe-Akele F."/>
            <person name="Thomas K."/>
            <person name="Gtari M."/>
            <person name="Tisa L.S."/>
        </authorList>
    </citation>
    <scope>NUCLEOTIDE SEQUENCE [LARGE SCALE GENOMIC DNA]</scope>
    <source>
        <strain evidence="3">NRRL B-16386</strain>
    </source>
</reference>
<evidence type="ECO:0000256" key="1">
    <source>
        <dbReference type="SAM" id="MobiDB-lite"/>
    </source>
</evidence>
<evidence type="ECO:0000313" key="2">
    <source>
        <dbReference type="EMBL" id="ONH28768.1"/>
    </source>
</evidence>
<dbReference type="AlphaFoldDB" id="A0A1V2I8P8"/>
<accession>A0A1V2I8P8</accession>
<evidence type="ECO:0000313" key="3">
    <source>
        <dbReference type="Proteomes" id="UP000188929"/>
    </source>
</evidence>
<keyword evidence="3" id="KW-1185">Reference proteome</keyword>
<dbReference type="STRING" id="1834516.BL253_18120"/>
<dbReference type="EMBL" id="MOMC01000037">
    <property type="protein sequence ID" value="ONH28768.1"/>
    <property type="molecule type" value="Genomic_DNA"/>
</dbReference>
<feature type="region of interest" description="Disordered" evidence="1">
    <location>
        <begin position="71"/>
        <end position="97"/>
    </location>
</feature>
<dbReference type="Proteomes" id="UP000188929">
    <property type="component" value="Unassembled WGS sequence"/>
</dbReference>
<name>A0A1V2I8P8_9ACTN</name>
<sequence length="283" mass="29882">MVAVQLSVLRTALGATDSVGFEGGRRELARVGISEARRLGDLPAADRNPAPYPVRQILNVLVHELGVLEAPPEADIDPGDAAAVAPEPETSRDGAGPTERLTALAARFGRRFVQLPLFDPSRVAFAATTDGGVEESNEVDVAGMRIVLRPAGRALVELSVVVDDIATEPMRGGADVDDQAPEETRVVGVSLRRADHVELYLLPLWRDEDDVTCGTAEIGSTPGGVDISVTAPFPSSRLTAADASAVLRSVRASSRSGRNAWRAVARSRPDADAVRRSVVAGLR</sequence>